<dbReference type="AlphaFoldDB" id="A0A6I9QP84"/>
<keyword evidence="3" id="KW-0378">Hydrolase</keyword>
<dbReference type="PANTHER" id="PTHR22835">
    <property type="entry name" value="ZINC FINGER FYVE DOMAIN CONTAINING PROTEIN"/>
    <property type="match status" value="1"/>
</dbReference>
<gene>
    <name evidence="7" type="primary">LOC105038476</name>
</gene>
<dbReference type="KEGG" id="egu:105038476"/>
<sequence length="396" mass="43428">MASTANKSTARVFCKAMILLQLPLLATIFILLKSKPATSCYNSIISFGDSIADTGNYLVALGEKAGPVAHPPYGNTYFRRPTGRFSDGRVIIDFIAQAMGMPPVPPYLARTSNQDLRNGVNFAVAGVTALDGEFFKAKGMALTWPQYSLGTQIQWFKELLPSFCSYKSDCESFLSKSLVLMGEIGGNDYNQPFAQFRTLDEIRTYVPSVINITGWAINSLIELGAKTLVVPGIFPLGCVSAYLTIHQSQRKEDYDPQTGCIKRLNEFSEYHNNLLKAEVDRLRGLHPYTTIIYADYYEAAMDIYRHPLKYGIDAPLAACCGGGGRYNFNLAVMCGAPGGTVCSDPSKHVCWDGMHLTDAVYKIIARGLLEGSYATAPIAQACLQLERGVSQLQRVV</sequence>
<dbReference type="InterPro" id="IPR001087">
    <property type="entry name" value="GDSL"/>
</dbReference>
<dbReference type="CDD" id="cd01837">
    <property type="entry name" value="SGNH_plant_lipase_like"/>
    <property type="match status" value="1"/>
</dbReference>
<evidence type="ECO:0000256" key="3">
    <source>
        <dbReference type="ARBA" id="ARBA00022801"/>
    </source>
</evidence>
<dbReference type="InterPro" id="IPR036514">
    <property type="entry name" value="SGNH_hydro_sf"/>
</dbReference>
<feature type="transmembrane region" description="Helical" evidence="5">
    <location>
        <begin position="12"/>
        <end position="32"/>
    </location>
</feature>
<dbReference type="OrthoDB" id="1600564at2759"/>
<comment type="similarity">
    <text evidence="1">Belongs to the 'GDSL' lipolytic enzyme family.</text>
</comment>
<dbReference type="Proteomes" id="UP000504607">
    <property type="component" value="Chromosome 1"/>
</dbReference>
<dbReference type="InterPro" id="IPR035669">
    <property type="entry name" value="SGNH_plant_lipase-like"/>
</dbReference>
<dbReference type="FunCoup" id="A0A6I9QP84">
    <property type="interactions" value="91"/>
</dbReference>
<evidence type="ECO:0000256" key="1">
    <source>
        <dbReference type="ARBA" id="ARBA00008668"/>
    </source>
</evidence>
<reference evidence="7" key="1">
    <citation type="submission" date="2025-08" db="UniProtKB">
        <authorList>
            <consortium name="RefSeq"/>
        </authorList>
    </citation>
    <scope>IDENTIFICATION</scope>
</reference>
<keyword evidence="5" id="KW-0812">Transmembrane</keyword>
<organism evidence="6 7">
    <name type="scientific">Elaeis guineensis var. tenera</name>
    <name type="common">Oil palm</name>
    <dbReference type="NCBI Taxonomy" id="51953"/>
    <lineage>
        <taxon>Eukaryota</taxon>
        <taxon>Viridiplantae</taxon>
        <taxon>Streptophyta</taxon>
        <taxon>Embryophyta</taxon>
        <taxon>Tracheophyta</taxon>
        <taxon>Spermatophyta</taxon>
        <taxon>Magnoliopsida</taxon>
        <taxon>Liliopsida</taxon>
        <taxon>Arecaceae</taxon>
        <taxon>Arecoideae</taxon>
        <taxon>Cocoseae</taxon>
        <taxon>Elaeidinae</taxon>
        <taxon>Elaeis</taxon>
    </lineage>
</organism>
<dbReference type="Pfam" id="PF00657">
    <property type="entry name" value="Lipase_GDSL"/>
    <property type="match status" value="1"/>
</dbReference>
<proteinExistence type="inferred from homology"/>
<keyword evidence="5" id="KW-0472">Membrane</keyword>
<evidence type="ECO:0000313" key="6">
    <source>
        <dbReference type="Proteomes" id="UP000504607"/>
    </source>
</evidence>
<evidence type="ECO:0000256" key="2">
    <source>
        <dbReference type="ARBA" id="ARBA00022729"/>
    </source>
</evidence>
<dbReference type="InParanoid" id="A0A6I9QP84"/>
<keyword evidence="6" id="KW-1185">Reference proteome</keyword>
<dbReference type="GO" id="GO:0016788">
    <property type="term" value="F:hydrolase activity, acting on ester bonds"/>
    <property type="evidence" value="ECO:0007669"/>
    <property type="project" value="InterPro"/>
</dbReference>
<dbReference type="RefSeq" id="XP_010912585.1">
    <property type="nucleotide sequence ID" value="XM_010914283.3"/>
</dbReference>
<accession>A0A6I9QP84</accession>
<dbReference type="GeneID" id="105038476"/>
<evidence type="ECO:0000256" key="4">
    <source>
        <dbReference type="ARBA" id="ARBA00023180"/>
    </source>
</evidence>
<keyword evidence="4" id="KW-0325">Glycoprotein</keyword>
<dbReference type="PANTHER" id="PTHR22835:SF663">
    <property type="entry name" value="LIPASE-LIKE"/>
    <property type="match status" value="1"/>
</dbReference>
<evidence type="ECO:0000313" key="7">
    <source>
        <dbReference type="RefSeq" id="XP_010912585.1"/>
    </source>
</evidence>
<keyword evidence="5" id="KW-1133">Transmembrane helix</keyword>
<dbReference type="SUPFAM" id="SSF52266">
    <property type="entry name" value="SGNH hydrolase"/>
    <property type="match status" value="1"/>
</dbReference>
<dbReference type="Gene3D" id="3.40.50.1110">
    <property type="entry name" value="SGNH hydrolase"/>
    <property type="match status" value="1"/>
</dbReference>
<keyword evidence="2" id="KW-0732">Signal</keyword>
<name>A0A6I9QP84_ELAGV</name>
<evidence type="ECO:0000256" key="5">
    <source>
        <dbReference type="SAM" id="Phobius"/>
    </source>
</evidence>
<protein>
    <submittedName>
        <fullName evidence="7">GDSL esterase/lipase At1g31550</fullName>
    </submittedName>
</protein>